<dbReference type="EMBL" id="BAAAPN010000104">
    <property type="protein sequence ID" value="GAA1775416.1"/>
    <property type="molecule type" value="Genomic_DNA"/>
</dbReference>
<comment type="caution">
    <text evidence="2">The sequence shown here is derived from an EMBL/GenBank/DDBJ whole genome shotgun (WGS) entry which is preliminary data.</text>
</comment>
<dbReference type="Proteomes" id="UP001501475">
    <property type="component" value="Unassembled WGS sequence"/>
</dbReference>
<gene>
    <name evidence="2" type="ORF">GCM10009810_35560</name>
</gene>
<reference evidence="2 3" key="1">
    <citation type="journal article" date="2019" name="Int. J. Syst. Evol. Microbiol.">
        <title>The Global Catalogue of Microorganisms (GCM) 10K type strain sequencing project: providing services to taxonomists for standard genome sequencing and annotation.</title>
        <authorList>
            <consortium name="The Broad Institute Genomics Platform"/>
            <consortium name="The Broad Institute Genome Sequencing Center for Infectious Disease"/>
            <person name="Wu L."/>
            <person name="Ma J."/>
        </authorList>
    </citation>
    <scope>NUCLEOTIDE SEQUENCE [LARGE SCALE GENOMIC DNA]</scope>
    <source>
        <strain evidence="2 3">JCM 15591</strain>
    </source>
</reference>
<protein>
    <recommendedName>
        <fullName evidence="1">N-acetyltransferase domain-containing protein</fullName>
    </recommendedName>
</protein>
<dbReference type="PROSITE" id="PS51186">
    <property type="entry name" value="GNAT"/>
    <property type="match status" value="1"/>
</dbReference>
<evidence type="ECO:0000259" key="1">
    <source>
        <dbReference type="PROSITE" id="PS51186"/>
    </source>
</evidence>
<sequence length="115" mass="12042">MAPLILSDTLELSADLTQLGDAAFDREPLGGGPLVRLLLTRPGQARHLSVIANDGGRLAGWIIGSHSGTTGFIDAFAVGPSHRRRGVATALLAELESRLRSVGAHEFAVGGTDRF</sequence>
<dbReference type="InterPro" id="IPR016181">
    <property type="entry name" value="Acyl_CoA_acyltransferase"/>
</dbReference>
<dbReference type="RefSeq" id="WP_344068876.1">
    <property type="nucleotide sequence ID" value="NZ_BAAAPN010000104.1"/>
</dbReference>
<organism evidence="2 3">
    <name type="scientific">Nostocoides vanveenii</name>
    <dbReference type="NCBI Taxonomy" id="330835"/>
    <lineage>
        <taxon>Bacteria</taxon>
        <taxon>Bacillati</taxon>
        <taxon>Actinomycetota</taxon>
        <taxon>Actinomycetes</taxon>
        <taxon>Micrococcales</taxon>
        <taxon>Intrasporangiaceae</taxon>
        <taxon>Nostocoides</taxon>
    </lineage>
</organism>
<dbReference type="InterPro" id="IPR000182">
    <property type="entry name" value="GNAT_dom"/>
</dbReference>
<name>A0ABN2L4Y8_9MICO</name>
<dbReference type="Pfam" id="PF00583">
    <property type="entry name" value="Acetyltransf_1"/>
    <property type="match status" value="1"/>
</dbReference>
<proteinExistence type="predicted"/>
<evidence type="ECO:0000313" key="2">
    <source>
        <dbReference type="EMBL" id="GAA1775416.1"/>
    </source>
</evidence>
<accession>A0ABN2L4Y8</accession>
<evidence type="ECO:0000313" key="3">
    <source>
        <dbReference type="Proteomes" id="UP001501475"/>
    </source>
</evidence>
<dbReference type="CDD" id="cd04301">
    <property type="entry name" value="NAT_SF"/>
    <property type="match status" value="1"/>
</dbReference>
<feature type="domain" description="N-acetyltransferase" evidence="1">
    <location>
        <begin position="1"/>
        <end position="115"/>
    </location>
</feature>
<keyword evidence="3" id="KW-1185">Reference proteome</keyword>
<dbReference type="Gene3D" id="3.40.630.30">
    <property type="match status" value="1"/>
</dbReference>
<dbReference type="SUPFAM" id="SSF55729">
    <property type="entry name" value="Acyl-CoA N-acyltransferases (Nat)"/>
    <property type="match status" value="1"/>
</dbReference>